<feature type="transmembrane region" description="Helical" evidence="2">
    <location>
        <begin position="21"/>
        <end position="39"/>
    </location>
</feature>
<keyword evidence="4" id="KW-1185">Reference proteome</keyword>
<evidence type="ECO:0000256" key="2">
    <source>
        <dbReference type="SAM" id="Phobius"/>
    </source>
</evidence>
<name>A0A6I3MAK3_9MICO</name>
<protein>
    <recommendedName>
        <fullName evidence="5">DUF4232 domain-containing protein</fullName>
    </recommendedName>
</protein>
<dbReference type="Proteomes" id="UP000433071">
    <property type="component" value="Unassembled WGS sequence"/>
</dbReference>
<dbReference type="EMBL" id="WMLB01000021">
    <property type="protein sequence ID" value="MTH68386.1"/>
    <property type="molecule type" value="Genomic_DNA"/>
</dbReference>
<reference evidence="3 4" key="1">
    <citation type="submission" date="2019-11" db="EMBL/GenBank/DDBJ databases">
        <title>Agromyces kandeliae sp. nov., isolated from mangrove soil.</title>
        <authorList>
            <person name="Wang R."/>
        </authorList>
    </citation>
    <scope>NUCLEOTIDE SEQUENCE [LARGE SCALE GENOMIC DNA]</scope>
    <source>
        <strain evidence="3 4">JCM 11433</strain>
    </source>
</reference>
<keyword evidence="2" id="KW-0812">Transmembrane</keyword>
<comment type="caution">
    <text evidence="3">The sequence shown here is derived from an EMBL/GenBank/DDBJ whole genome shotgun (WGS) entry which is preliminary data.</text>
</comment>
<keyword evidence="2" id="KW-0472">Membrane</keyword>
<feature type="compositionally biased region" description="Low complexity" evidence="1">
    <location>
        <begin position="52"/>
        <end position="90"/>
    </location>
</feature>
<keyword evidence="2" id="KW-1133">Transmembrane helix</keyword>
<sequence>MSTDRPAPGRLPASVYRRRRLMVLLGLVAVIVAVVLVFVRPGASQGDDVGVTTPASATPSAPATEGASATDAATPPASEPAAEPAADGDPCTPEQITVEAVTDAAVYAAGEQPKLSVTITNTGSNSCVMNVGTAAQVFTVTSGADTYWTSTHCQVDPVDAEVSIEPGAPVSSSEPITWDRTRSSADTCGGERAGVPAGGASYHLSVSVNGFESSTSKQFLLY</sequence>
<evidence type="ECO:0000256" key="1">
    <source>
        <dbReference type="SAM" id="MobiDB-lite"/>
    </source>
</evidence>
<accession>A0A6I3MAK3</accession>
<dbReference type="RefSeq" id="WP_155051460.1">
    <property type="nucleotide sequence ID" value="NZ_BAAAIB010000010.1"/>
</dbReference>
<evidence type="ECO:0008006" key="5">
    <source>
        <dbReference type="Google" id="ProtNLM"/>
    </source>
</evidence>
<dbReference type="OrthoDB" id="5189092at2"/>
<proteinExistence type="predicted"/>
<organism evidence="3 4">
    <name type="scientific">Agromyces bracchium</name>
    <dbReference type="NCBI Taxonomy" id="88376"/>
    <lineage>
        <taxon>Bacteria</taxon>
        <taxon>Bacillati</taxon>
        <taxon>Actinomycetota</taxon>
        <taxon>Actinomycetes</taxon>
        <taxon>Micrococcales</taxon>
        <taxon>Microbacteriaceae</taxon>
        <taxon>Agromyces</taxon>
    </lineage>
</organism>
<gene>
    <name evidence="3" type="ORF">GJ743_08390</name>
</gene>
<dbReference type="AlphaFoldDB" id="A0A6I3MAK3"/>
<feature type="region of interest" description="Disordered" evidence="1">
    <location>
        <begin position="47"/>
        <end position="93"/>
    </location>
</feature>
<evidence type="ECO:0000313" key="4">
    <source>
        <dbReference type="Proteomes" id="UP000433071"/>
    </source>
</evidence>
<evidence type="ECO:0000313" key="3">
    <source>
        <dbReference type="EMBL" id="MTH68386.1"/>
    </source>
</evidence>